<feature type="chain" id="PRO_5043647370" description="Ig-like domain-containing protein" evidence="8">
    <location>
        <begin position="20"/>
        <end position="1219"/>
    </location>
</feature>
<dbReference type="GO" id="GO:0005576">
    <property type="term" value="C:extracellular region"/>
    <property type="evidence" value="ECO:0007669"/>
    <property type="project" value="UniProtKB-SubCell"/>
</dbReference>
<dbReference type="EnsemblMetazoa" id="XM_019909055.1">
    <property type="protein sequence ID" value="XP_019764614.1"/>
    <property type="gene ID" value="LOC109540621"/>
</dbReference>
<evidence type="ECO:0000259" key="9">
    <source>
        <dbReference type="PROSITE" id="PS50835"/>
    </source>
</evidence>
<evidence type="ECO:0000259" key="10">
    <source>
        <dbReference type="PROSITE" id="PS50900"/>
    </source>
</evidence>
<dbReference type="Pfam" id="PF00090">
    <property type="entry name" value="TSP_1"/>
    <property type="match status" value="1"/>
</dbReference>
<feature type="disulfide bond" evidence="6">
    <location>
        <begin position="66"/>
        <end position="96"/>
    </location>
</feature>
<dbReference type="PANTHER" id="PTHR13723">
    <property type="entry name" value="ADAMTS A DISINTEGRIN AND METALLOPROTEASE WITH THROMBOSPONDIN MOTIFS PROTEASE"/>
    <property type="match status" value="1"/>
</dbReference>
<comment type="subcellular location">
    <subcellularLocation>
        <location evidence="1">Secreted</location>
    </subcellularLocation>
</comment>
<dbReference type="PRINTS" id="PR01857">
    <property type="entry name" value="ADAMTSFAMILY"/>
</dbReference>
<dbReference type="InterPro" id="IPR045371">
    <property type="entry name" value="ADAMTS_CR_3"/>
</dbReference>
<dbReference type="InterPro" id="IPR007110">
    <property type="entry name" value="Ig-like_dom"/>
</dbReference>
<evidence type="ECO:0000256" key="6">
    <source>
        <dbReference type="PIRSR" id="PIRSR613273-3"/>
    </source>
</evidence>
<dbReference type="Pfam" id="PF19236">
    <property type="entry name" value="ADAMTS_CR_3"/>
    <property type="match status" value="1"/>
</dbReference>
<dbReference type="SUPFAM" id="SSF48726">
    <property type="entry name" value="Immunoglobulin"/>
    <property type="match status" value="1"/>
</dbReference>
<dbReference type="InterPro" id="IPR003598">
    <property type="entry name" value="Ig_sub2"/>
</dbReference>
<accession>A0AAR5PUC4</accession>
<dbReference type="InterPro" id="IPR036179">
    <property type="entry name" value="Ig-like_dom_sf"/>
</dbReference>
<keyword evidence="12" id="KW-1185">Reference proteome</keyword>
<dbReference type="SUPFAM" id="SSF82895">
    <property type="entry name" value="TSP-1 type 1 repeat"/>
    <property type="match status" value="9"/>
</dbReference>
<evidence type="ECO:0000256" key="1">
    <source>
        <dbReference type="ARBA" id="ARBA00004613"/>
    </source>
</evidence>
<evidence type="ECO:0000256" key="4">
    <source>
        <dbReference type="ARBA" id="ARBA00022737"/>
    </source>
</evidence>
<feature type="region of interest" description="Disordered" evidence="7">
    <location>
        <begin position="888"/>
        <end position="923"/>
    </location>
</feature>
<evidence type="ECO:0000256" key="2">
    <source>
        <dbReference type="ARBA" id="ARBA00022525"/>
    </source>
</evidence>
<reference evidence="11" key="2">
    <citation type="submission" date="2024-08" db="UniProtKB">
        <authorList>
            <consortium name="EnsemblMetazoa"/>
        </authorList>
    </citation>
    <scope>IDENTIFICATION</scope>
</reference>
<evidence type="ECO:0000313" key="12">
    <source>
        <dbReference type="Proteomes" id="UP000019118"/>
    </source>
</evidence>
<evidence type="ECO:0000313" key="11">
    <source>
        <dbReference type="EnsemblMetazoa" id="XP_019764614.1"/>
    </source>
</evidence>
<feature type="signal peptide" evidence="8">
    <location>
        <begin position="1"/>
        <end position="19"/>
    </location>
</feature>
<feature type="disulfide bond" evidence="6">
    <location>
        <begin position="81"/>
        <end position="86"/>
    </location>
</feature>
<dbReference type="Proteomes" id="UP000019118">
    <property type="component" value="Unassembled WGS sequence"/>
</dbReference>
<dbReference type="PROSITE" id="PS50900">
    <property type="entry name" value="PLAC"/>
    <property type="match status" value="1"/>
</dbReference>
<dbReference type="AlphaFoldDB" id="A0AAR5PUC4"/>
<dbReference type="InterPro" id="IPR050439">
    <property type="entry name" value="ADAMTS_ADAMTS-like"/>
</dbReference>
<dbReference type="Pfam" id="PF08686">
    <property type="entry name" value="PLAC"/>
    <property type="match status" value="1"/>
</dbReference>
<dbReference type="InterPro" id="IPR036383">
    <property type="entry name" value="TSP1_rpt_sf"/>
</dbReference>
<feature type="region of interest" description="Disordered" evidence="7">
    <location>
        <begin position="842"/>
        <end position="868"/>
    </location>
</feature>
<feature type="compositionally biased region" description="Low complexity" evidence="7">
    <location>
        <begin position="902"/>
        <end position="916"/>
    </location>
</feature>
<dbReference type="GO" id="GO:0004222">
    <property type="term" value="F:metalloendopeptidase activity"/>
    <property type="evidence" value="ECO:0007669"/>
    <property type="project" value="TreeGrafter"/>
</dbReference>
<dbReference type="InterPro" id="IPR003599">
    <property type="entry name" value="Ig_sub"/>
</dbReference>
<evidence type="ECO:0000256" key="7">
    <source>
        <dbReference type="SAM" id="MobiDB-lite"/>
    </source>
</evidence>
<dbReference type="GO" id="GO:0030198">
    <property type="term" value="P:extracellular matrix organization"/>
    <property type="evidence" value="ECO:0007669"/>
    <property type="project" value="InterPro"/>
</dbReference>
<name>A0AAR5PUC4_DENPD</name>
<reference evidence="12" key="1">
    <citation type="journal article" date="2013" name="Genome Biol.">
        <title>Draft genome of the mountain pine beetle, Dendroctonus ponderosae Hopkins, a major forest pest.</title>
        <authorList>
            <person name="Keeling C.I."/>
            <person name="Yuen M.M."/>
            <person name="Liao N.Y."/>
            <person name="Docking T.R."/>
            <person name="Chan S.K."/>
            <person name="Taylor G.A."/>
            <person name="Palmquist D.L."/>
            <person name="Jackman S.D."/>
            <person name="Nguyen A."/>
            <person name="Li M."/>
            <person name="Henderson H."/>
            <person name="Janes J.K."/>
            <person name="Zhao Y."/>
            <person name="Pandoh P."/>
            <person name="Moore R."/>
            <person name="Sperling F.A."/>
            <person name="Huber D.P."/>
            <person name="Birol I."/>
            <person name="Jones S.J."/>
            <person name="Bohlmann J."/>
        </authorList>
    </citation>
    <scope>NUCLEOTIDE SEQUENCE</scope>
</reference>
<dbReference type="Pfam" id="PF19030">
    <property type="entry name" value="TSP1_ADAMTS"/>
    <property type="match status" value="9"/>
</dbReference>
<protein>
    <recommendedName>
        <fullName evidence="13">Ig-like domain-containing protein</fullName>
    </recommendedName>
</protein>
<dbReference type="InterPro" id="IPR010909">
    <property type="entry name" value="PLAC"/>
</dbReference>
<dbReference type="SMART" id="SM00409">
    <property type="entry name" value="IG"/>
    <property type="match status" value="1"/>
</dbReference>
<organism evidence="11 12">
    <name type="scientific">Dendroctonus ponderosae</name>
    <name type="common">Mountain pine beetle</name>
    <dbReference type="NCBI Taxonomy" id="77166"/>
    <lineage>
        <taxon>Eukaryota</taxon>
        <taxon>Metazoa</taxon>
        <taxon>Ecdysozoa</taxon>
        <taxon>Arthropoda</taxon>
        <taxon>Hexapoda</taxon>
        <taxon>Insecta</taxon>
        <taxon>Pterygota</taxon>
        <taxon>Neoptera</taxon>
        <taxon>Endopterygota</taxon>
        <taxon>Coleoptera</taxon>
        <taxon>Polyphaga</taxon>
        <taxon>Cucujiformia</taxon>
        <taxon>Curculionidae</taxon>
        <taxon>Scolytinae</taxon>
        <taxon>Dendroctonus</taxon>
    </lineage>
</organism>
<dbReference type="GO" id="GO:0031012">
    <property type="term" value="C:extracellular matrix"/>
    <property type="evidence" value="ECO:0007669"/>
    <property type="project" value="TreeGrafter"/>
</dbReference>
<dbReference type="PROSITE" id="PS50092">
    <property type="entry name" value="TSP1"/>
    <property type="match status" value="8"/>
</dbReference>
<keyword evidence="5 6" id="KW-1015">Disulfide bond</keyword>
<feature type="domain" description="PLAC" evidence="10">
    <location>
        <begin position="1182"/>
        <end position="1219"/>
    </location>
</feature>
<dbReference type="InterPro" id="IPR000884">
    <property type="entry name" value="TSP1_rpt"/>
</dbReference>
<keyword evidence="2" id="KW-0964">Secreted</keyword>
<keyword evidence="3 8" id="KW-0732">Signal</keyword>
<dbReference type="Gene3D" id="2.20.100.10">
    <property type="entry name" value="Thrombospondin type-1 (TSP1) repeat"/>
    <property type="match status" value="9"/>
</dbReference>
<dbReference type="InterPro" id="IPR013783">
    <property type="entry name" value="Ig-like_fold"/>
</dbReference>
<sequence length="1219" mass="135759">MKAFLIVLFLISCLRSSCSSFISNLTMPEMALDFSSISSHESESELSFQLQEIDERSSGWSSWSTCSRSCDGGVSRQLRACKNGICRGNHVRYKICNMQPCPDTLQDFRDEQCAAFDKVPYEGALYRWQPFYNDDDPCALTCKGRPQEGHVEDLLIVATLKKKVHDGTRCRPGSLDMCIAGFCQQVGCDLKLGSEKQVDQCGICGGDGSSCAKPLYHWTLTYTSLCSTTCGGGYKMSRPVCQNRVTGDQVEEELCDDSQKPDPSVVECHVHNCPPKWFIGEWGSCSLSCGGGTRVRQVHCIEESNNTKLLVDESKCGAHKPWVEEVCNQIDCPVWFTTKWSGCSVSCGEGVQTRVVECRNTRDQPSNLCDAATKPETTQVCSTGMNCPFRLETSEELLPGLYQTQSLEHSYPAPPMPEKLVGEQEVPSESTFIPEEWGPCSVTCGEGVRRREVFCKIFLEFSRTIAKLPDKQCSGIKPFEFEKCYREPCTEERIGVDIKDDPTNIKDVSQIILPLQVGIGSPAKSYSWKELGFTPCSASCLGGVQELIVHCVRDDNQKVTSPYMCPIELKPEAIVRACNEHSCPPRWSHGEFTECSHSCGLGIQTREVTCIHELTQGGSNTVVVPNSRCPPPSPPDRQYCNVLDCPIRWRVYQWSKCSKSCGGGEKTRQVECKQIMAQNHTVDRPATMCPSPKPLDKKPCNTKSCVIESDKPQISIANSTFIQHDPKKNRVTVKVGGAATLFTGTTVKVKCPVKRFDRSKIQWQKDNAFLPQNKKFKSSKKGALRVQNLSMRDTGLYTCVAGKSSASIMISVRSKPGEFPTSEEIQRQSKMDIVAGIKPPKAEGIGNFYPDDQSHEQRPDGTKNHYKFFTPTSSSSSLTLDGYILDSQTTEDSGNKRQDKISNLPSSSSELLNTSNYGDSRSSASRVMPNFMSLISKIQELWPFQSLKFDSQASRGHRMVTFPISSEQIPATEQPISTTISDEINEVVLGRGTKENLVFEWKLSEWTDCSETCGGSGIQVRTARCTIKLHDKIQSADNNLCEDAGIKIPSTMRKCGFDECPQWSASDWISCERAKCFAFHKAIQRRTVSCQIAGNLTVDSDQCVFKEKPTQSQECYNPKCVGRWKVGSWSQCNAKCGKQGEKYRTFHCVWYRTKKSAGDACKNVPRPPTRKSCKGPPCDNTAVQPCKDQSMFCANVKSLNMCKIVRYKQQCCHTCKEED</sequence>
<evidence type="ECO:0000256" key="8">
    <source>
        <dbReference type="SAM" id="SignalP"/>
    </source>
</evidence>
<dbReference type="FunFam" id="2.20.100.10:FF:000009">
    <property type="entry name" value="ADAMTS-like protein 3 isoform A"/>
    <property type="match status" value="1"/>
</dbReference>
<dbReference type="SMART" id="SM00408">
    <property type="entry name" value="IGc2"/>
    <property type="match status" value="1"/>
</dbReference>
<dbReference type="GO" id="GO:0006508">
    <property type="term" value="P:proteolysis"/>
    <property type="evidence" value="ECO:0007669"/>
    <property type="project" value="TreeGrafter"/>
</dbReference>
<dbReference type="InterPro" id="IPR013273">
    <property type="entry name" value="ADAMTS/ADAMTS-like"/>
</dbReference>
<dbReference type="SMART" id="SM00209">
    <property type="entry name" value="TSP1"/>
    <property type="match status" value="10"/>
</dbReference>
<dbReference type="Gene3D" id="2.60.40.10">
    <property type="entry name" value="Immunoglobulins"/>
    <property type="match status" value="1"/>
</dbReference>
<feature type="disulfide bond" evidence="6">
    <location>
        <begin position="70"/>
        <end position="101"/>
    </location>
</feature>
<evidence type="ECO:0000256" key="3">
    <source>
        <dbReference type="ARBA" id="ARBA00022729"/>
    </source>
</evidence>
<proteinExistence type="predicted"/>
<dbReference type="PANTHER" id="PTHR13723:SF313">
    <property type="entry name" value="PEPTIDASE M12B DOMAIN-CONTAINING PROTEIN"/>
    <property type="match status" value="1"/>
</dbReference>
<feature type="compositionally biased region" description="Basic and acidic residues" evidence="7">
    <location>
        <begin position="852"/>
        <end position="863"/>
    </location>
</feature>
<evidence type="ECO:0000256" key="5">
    <source>
        <dbReference type="ARBA" id="ARBA00023157"/>
    </source>
</evidence>
<keyword evidence="4" id="KW-0677">Repeat</keyword>
<feature type="domain" description="Ig-like" evidence="9">
    <location>
        <begin position="726"/>
        <end position="811"/>
    </location>
</feature>
<dbReference type="PROSITE" id="PS50835">
    <property type="entry name" value="IG_LIKE"/>
    <property type="match status" value="1"/>
</dbReference>
<dbReference type="Pfam" id="PF13927">
    <property type="entry name" value="Ig_3"/>
    <property type="match status" value="1"/>
</dbReference>
<evidence type="ECO:0008006" key="13">
    <source>
        <dbReference type="Google" id="ProtNLM"/>
    </source>
</evidence>